<comment type="caution">
    <text evidence="1">The sequence shown here is derived from an EMBL/GenBank/DDBJ whole genome shotgun (WGS) entry which is preliminary data.</text>
</comment>
<dbReference type="EMBL" id="BARU01024038">
    <property type="protein sequence ID" value="GAH47448.1"/>
    <property type="molecule type" value="Genomic_DNA"/>
</dbReference>
<reference evidence="1" key="1">
    <citation type="journal article" date="2014" name="Front. Microbiol.">
        <title>High frequency of phylogenetically diverse reductive dehalogenase-homologous genes in deep subseafloor sedimentary metagenomes.</title>
        <authorList>
            <person name="Kawai M."/>
            <person name="Futagami T."/>
            <person name="Toyoda A."/>
            <person name="Takaki Y."/>
            <person name="Nishi S."/>
            <person name="Hori S."/>
            <person name="Arai W."/>
            <person name="Tsubouchi T."/>
            <person name="Morono Y."/>
            <person name="Uchiyama I."/>
            <person name="Ito T."/>
            <person name="Fujiyama A."/>
            <person name="Inagaki F."/>
            <person name="Takami H."/>
        </authorList>
    </citation>
    <scope>NUCLEOTIDE SEQUENCE</scope>
    <source>
        <strain evidence="1">Expedition CK06-06</strain>
    </source>
</reference>
<accession>X1HQ92</accession>
<dbReference type="AlphaFoldDB" id="X1HQ92"/>
<protein>
    <submittedName>
        <fullName evidence="1">Uncharacterized protein</fullName>
    </submittedName>
</protein>
<evidence type="ECO:0000313" key="1">
    <source>
        <dbReference type="EMBL" id="GAH47448.1"/>
    </source>
</evidence>
<organism evidence="1">
    <name type="scientific">marine sediment metagenome</name>
    <dbReference type="NCBI Taxonomy" id="412755"/>
    <lineage>
        <taxon>unclassified sequences</taxon>
        <taxon>metagenomes</taxon>
        <taxon>ecological metagenomes</taxon>
    </lineage>
</organism>
<sequence>MAYRIVSLLNPEDCQGGEAYRRIRERYLNLTSDDVTKLAKKYPGYGYILTEKEHTLSFDMLYTNSEYTVYEIEPLKLK</sequence>
<gene>
    <name evidence="1" type="ORF">S03H2_38936</name>
</gene>
<proteinExistence type="predicted"/>
<name>X1HQ92_9ZZZZ</name>